<evidence type="ECO:0000256" key="3">
    <source>
        <dbReference type="ARBA" id="ARBA00022970"/>
    </source>
</evidence>
<comment type="subcellular location">
    <subcellularLocation>
        <location evidence="1">Membrane</location>
        <topology evidence="1">Multi-pass membrane protein</topology>
    </subcellularLocation>
</comment>
<dbReference type="EMBL" id="CP151504">
    <property type="protein sequence ID" value="WZN61296.1"/>
    <property type="molecule type" value="Genomic_DNA"/>
</dbReference>
<evidence type="ECO:0000313" key="8">
    <source>
        <dbReference type="EMBL" id="WZN61296.1"/>
    </source>
</evidence>
<proteinExistence type="predicted"/>
<feature type="transmembrane region" description="Helical" evidence="6">
    <location>
        <begin position="368"/>
        <end position="386"/>
    </location>
</feature>
<feature type="transmembrane region" description="Helical" evidence="6">
    <location>
        <begin position="432"/>
        <end position="458"/>
    </location>
</feature>
<evidence type="ECO:0000259" key="7">
    <source>
        <dbReference type="Pfam" id="PF01490"/>
    </source>
</evidence>
<dbReference type="Gene3D" id="1.20.1740.10">
    <property type="entry name" value="Amino acid/polyamine transporter I"/>
    <property type="match status" value="1"/>
</dbReference>
<feature type="transmembrane region" description="Helical" evidence="6">
    <location>
        <begin position="327"/>
        <end position="347"/>
    </location>
</feature>
<feature type="transmembrane region" description="Helical" evidence="6">
    <location>
        <begin position="93"/>
        <end position="117"/>
    </location>
</feature>
<feature type="transmembrane region" description="Helical" evidence="6">
    <location>
        <begin position="200"/>
        <end position="223"/>
    </location>
</feature>
<name>A0AAX4P5J4_9CHLO</name>
<evidence type="ECO:0000256" key="1">
    <source>
        <dbReference type="ARBA" id="ARBA00004141"/>
    </source>
</evidence>
<dbReference type="AlphaFoldDB" id="A0AAX4P5J4"/>
<reference evidence="8 9" key="1">
    <citation type="submission" date="2024-03" db="EMBL/GenBank/DDBJ databases">
        <title>Complete genome sequence of the green alga Chloropicon roscoffensis RCC1871.</title>
        <authorList>
            <person name="Lemieux C."/>
            <person name="Pombert J.-F."/>
            <person name="Otis C."/>
            <person name="Turmel M."/>
        </authorList>
    </citation>
    <scope>NUCLEOTIDE SEQUENCE [LARGE SCALE GENOMIC DNA]</scope>
    <source>
        <strain evidence="8 9">RCC1871</strain>
    </source>
</reference>
<evidence type="ECO:0000256" key="6">
    <source>
        <dbReference type="SAM" id="Phobius"/>
    </source>
</evidence>
<keyword evidence="5 6" id="KW-0472">Membrane</keyword>
<keyword evidence="3" id="KW-0813">Transport</keyword>
<keyword evidence="9" id="KW-1185">Reference proteome</keyword>
<accession>A0AAX4P5J4</accession>
<evidence type="ECO:0000313" key="9">
    <source>
        <dbReference type="Proteomes" id="UP001472866"/>
    </source>
</evidence>
<keyword evidence="4 6" id="KW-1133">Transmembrane helix</keyword>
<keyword evidence="2 6" id="KW-0812">Transmembrane</keyword>
<dbReference type="PANTHER" id="PTHR22950:SF461">
    <property type="entry name" value="AMINO ACID TRANSPORTER TRANSMEMBRANE DOMAIN-CONTAINING PROTEIN"/>
    <property type="match status" value="1"/>
</dbReference>
<evidence type="ECO:0000256" key="5">
    <source>
        <dbReference type="ARBA" id="ARBA00023136"/>
    </source>
</evidence>
<keyword evidence="3" id="KW-0029">Amino-acid transport</keyword>
<gene>
    <name evidence="8" type="ORF">HKI87_04g28310</name>
</gene>
<feature type="domain" description="Amino acid transporter transmembrane" evidence="7">
    <location>
        <begin position="62"/>
        <end position="450"/>
    </location>
</feature>
<feature type="transmembrane region" description="Helical" evidence="6">
    <location>
        <begin position="168"/>
        <end position="188"/>
    </location>
</feature>
<dbReference type="GO" id="GO:0016020">
    <property type="term" value="C:membrane"/>
    <property type="evidence" value="ECO:0007669"/>
    <property type="project" value="UniProtKB-SubCell"/>
</dbReference>
<feature type="transmembrane region" description="Helical" evidence="6">
    <location>
        <begin position="62"/>
        <end position="81"/>
    </location>
</feature>
<dbReference type="Proteomes" id="UP001472866">
    <property type="component" value="Chromosome 04"/>
</dbReference>
<dbReference type="GO" id="GO:0015179">
    <property type="term" value="F:L-amino acid transmembrane transporter activity"/>
    <property type="evidence" value="ECO:0007669"/>
    <property type="project" value="TreeGrafter"/>
</dbReference>
<feature type="transmembrane region" description="Helical" evidence="6">
    <location>
        <begin position="284"/>
        <end position="307"/>
    </location>
</feature>
<dbReference type="PANTHER" id="PTHR22950">
    <property type="entry name" value="AMINO ACID TRANSPORTER"/>
    <property type="match status" value="1"/>
</dbReference>
<dbReference type="InterPro" id="IPR013057">
    <property type="entry name" value="AA_transpt_TM"/>
</dbReference>
<sequence length="477" mass="52701">MNSNETPGNPKSDTTNTVVVETSLKQMEAVHHGSQSGEEVDIKTLSSASYVSWRGYAPPNRVTGWVNVVFIIMADLIGTGIVNLPETFNRMGWAVGVVILTAFGLLTAYAGLLLWRLHMTYHDGVTYGNIAKSVSGKALMWLAFVIVYTHFFMKMANYLLAAAKAIQVAFWMKDVCLYYATLATLAFVVPLCQLRTLHQISYAGAFSVLMISITILLLLIQAYTTWDQIGAEGVEYNPLPKESGTKGFLSAFSAMTSLVFAYGGQGMYLETMSEMRNPKDFPKALSIFMSIIIALYLWSSLSLYFRYGDQTYQYVLFNMGDGAIKTVAAVCMFLHVLVSFCLNSQLLTRAIQVRLWPGSVNSEDKTEWLKWLAISGCTISLAWLISNAVPFFSDLEGLISSICVGPTTFGFPALFYLLACRQQGKRVPIHELLACLTMCFIAVFFVLVGTGVDVYQIVENSNTFGKPFTCILGSISK</sequence>
<feature type="transmembrane region" description="Helical" evidence="6">
    <location>
        <begin position="138"/>
        <end position="156"/>
    </location>
</feature>
<dbReference type="Pfam" id="PF01490">
    <property type="entry name" value="Aa_trans"/>
    <property type="match status" value="1"/>
</dbReference>
<organism evidence="8 9">
    <name type="scientific">Chloropicon roscoffensis</name>
    <dbReference type="NCBI Taxonomy" id="1461544"/>
    <lineage>
        <taxon>Eukaryota</taxon>
        <taxon>Viridiplantae</taxon>
        <taxon>Chlorophyta</taxon>
        <taxon>Chloropicophyceae</taxon>
        <taxon>Chloropicales</taxon>
        <taxon>Chloropicaceae</taxon>
        <taxon>Chloropicon</taxon>
    </lineage>
</organism>
<evidence type="ECO:0000256" key="2">
    <source>
        <dbReference type="ARBA" id="ARBA00022692"/>
    </source>
</evidence>
<evidence type="ECO:0000256" key="4">
    <source>
        <dbReference type="ARBA" id="ARBA00022989"/>
    </source>
</evidence>
<protein>
    <submittedName>
        <fullName evidence="8">Transmembrane amino acid transporter</fullName>
    </submittedName>
</protein>
<feature type="transmembrane region" description="Helical" evidence="6">
    <location>
        <begin position="398"/>
        <end position="420"/>
    </location>
</feature>